<dbReference type="RefSeq" id="WP_090808626.1">
    <property type="nucleotide sequence ID" value="NZ_FNKX01000002.1"/>
</dbReference>
<evidence type="ECO:0008006" key="3">
    <source>
        <dbReference type="Google" id="ProtNLM"/>
    </source>
</evidence>
<gene>
    <name evidence="1" type="ORF">SAMN05445850_5558</name>
</gene>
<keyword evidence="2" id="KW-1185">Reference proteome</keyword>
<dbReference type="EMBL" id="FNKX01000002">
    <property type="protein sequence ID" value="SDR52853.1"/>
    <property type="molecule type" value="Genomic_DNA"/>
</dbReference>
<reference evidence="2" key="1">
    <citation type="submission" date="2016-10" db="EMBL/GenBank/DDBJ databases">
        <authorList>
            <person name="Varghese N."/>
            <person name="Submissions S."/>
        </authorList>
    </citation>
    <scope>NUCLEOTIDE SEQUENCE [LARGE SCALE GENOMIC DNA]</scope>
    <source>
        <strain evidence="2">DUS833</strain>
    </source>
</reference>
<organism evidence="1 2">
    <name type="scientific">Paraburkholderia tuberum</name>
    <dbReference type="NCBI Taxonomy" id="157910"/>
    <lineage>
        <taxon>Bacteria</taxon>
        <taxon>Pseudomonadati</taxon>
        <taxon>Pseudomonadota</taxon>
        <taxon>Betaproteobacteria</taxon>
        <taxon>Burkholderiales</taxon>
        <taxon>Burkholderiaceae</taxon>
        <taxon>Paraburkholderia</taxon>
    </lineage>
</organism>
<evidence type="ECO:0000313" key="2">
    <source>
        <dbReference type="Proteomes" id="UP000199365"/>
    </source>
</evidence>
<dbReference type="AlphaFoldDB" id="A0A1H1JS76"/>
<name>A0A1H1JS76_9BURK</name>
<sequence>MGVIQVNVRGDFEKLPLKLRMFARDLPFAVSLALNDTAFDARKTIQGETLPQTFTLRNRRTQSGTKVDKASKQSLTATIGTVDWWTAEQVSGAKRAAGNEGRESVMVQGRPYLAIPAIHNAPSKVVTKSQRASALIAKNKAFVVRLRKSGQLAVVRREGGERYPLKVLFILKPVVQQKKRFELEAAVADEVRRRFGARLQKRLADVARKAGAT</sequence>
<evidence type="ECO:0000313" key="1">
    <source>
        <dbReference type="EMBL" id="SDR52853.1"/>
    </source>
</evidence>
<protein>
    <recommendedName>
        <fullName evidence="3">Prophage minor tail protein Z (GPZ)</fullName>
    </recommendedName>
</protein>
<proteinExistence type="predicted"/>
<dbReference type="Proteomes" id="UP000199365">
    <property type="component" value="Unassembled WGS sequence"/>
</dbReference>
<dbReference type="STRING" id="157910.SAMN05445850_5558"/>
<accession>A0A1H1JS76</accession>